<dbReference type="NCBIfam" id="NF005994">
    <property type="entry name" value="PRK08118.1"/>
    <property type="match status" value="1"/>
</dbReference>
<dbReference type="EMBL" id="CP035704">
    <property type="protein sequence ID" value="QBB72527.1"/>
    <property type="molecule type" value="Genomic_DNA"/>
</dbReference>
<accession>A0A411HPX8</accession>
<dbReference type="InterPro" id="IPR052922">
    <property type="entry name" value="Cytidylate_Kinase-2"/>
</dbReference>
<dbReference type="Proteomes" id="UP000291562">
    <property type="component" value="Chromosome"/>
</dbReference>
<name>A0A411HPX8_9GAMM</name>
<dbReference type="Gene3D" id="3.40.50.300">
    <property type="entry name" value="P-loop containing nucleotide triphosphate hydrolases"/>
    <property type="match status" value="1"/>
</dbReference>
<organism evidence="1 2">
    <name type="scientific">Pseudolysobacter antarcticus</name>
    <dbReference type="NCBI Taxonomy" id="2511995"/>
    <lineage>
        <taxon>Bacteria</taxon>
        <taxon>Pseudomonadati</taxon>
        <taxon>Pseudomonadota</taxon>
        <taxon>Gammaproteobacteria</taxon>
        <taxon>Lysobacterales</taxon>
        <taxon>Rhodanobacteraceae</taxon>
        <taxon>Pseudolysobacter</taxon>
    </lineage>
</organism>
<evidence type="ECO:0000313" key="1">
    <source>
        <dbReference type="EMBL" id="QBB72527.1"/>
    </source>
</evidence>
<proteinExistence type="predicted"/>
<dbReference type="InterPro" id="IPR027417">
    <property type="entry name" value="P-loop_NTPase"/>
</dbReference>
<sequence>MQRFLVIGSGGAGKSTFAMRLAERTGLPLIHLDALYWRAGWIEPAKAEWAARVEQLVTAERWIMDGNFGGTLERRFAACDTVIFLDLSRWLCLWRVLIRRVRYRGQVRPAMAAGCHERLSLRFIGWILGYPQKHRPMILQRLAEMRAEQRVIVLRTPREVANFLESVACVSPPAA</sequence>
<dbReference type="SUPFAM" id="SSF52540">
    <property type="entry name" value="P-loop containing nucleoside triphosphate hydrolases"/>
    <property type="match status" value="1"/>
</dbReference>
<evidence type="ECO:0000313" key="2">
    <source>
        <dbReference type="Proteomes" id="UP000291562"/>
    </source>
</evidence>
<protein>
    <submittedName>
        <fullName evidence="1">DNA topology modulation protein</fullName>
    </submittedName>
</protein>
<dbReference type="AlphaFoldDB" id="A0A411HPX8"/>
<reference evidence="1 2" key="1">
    <citation type="submission" date="2019-01" db="EMBL/GenBank/DDBJ databases">
        <title>Pseudolysobacter antarctica gen. nov., sp. nov., isolated from Fildes Peninsula, Antarctica.</title>
        <authorList>
            <person name="Wei Z."/>
            <person name="Peng F."/>
        </authorList>
    </citation>
    <scope>NUCLEOTIDE SEQUENCE [LARGE SCALE GENOMIC DNA]</scope>
    <source>
        <strain evidence="1 2">AQ6-296</strain>
    </source>
</reference>
<dbReference type="KEGG" id="xbc:ELE36_02420"/>
<dbReference type="OrthoDB" id="5296079at2"/>
<gene>
    <name evidence="1" type="ORF">ELE36_02420</name>
</gene>
<keyword evidence="2" id="KW-1185">Reference proteome</keyword>
<dbReference type="PANTHER" id="PTHR37816:SF3">
    <property type="entry name" value="MODULATES DNA TOPOLOGY"/>
    <property type="match status" value="1"/>
</dbReference>
<dbReference type="PANTHER" id="PTHR37816">
    <property type="entry name" value="YALI0E33011P"/>
    <property type="match status" value="1"/>
</dbReference>